<dbReference type="EMBL" id="JACGWN010000001">
    <property type="protein sequence ID" value="KAL0464055.1"/>
    <property type="molecule type" value="Genomic_DNA"/>
</dbReference>
<organism evidence="2">
    <name type="scientific">Sesamum latifolium</name>
    <dbReference type="NCBI Taxonomy" id="2727402"/>
    <lineage>
        <taxon>Eukaryota</taxon>
        <taxon>Viridiplantae</taxon>
        <taxon>Streptophyta</taxon>
        <taxon>Embryophyta</taxon>
        <taxon>Tracheophyta</taxon>
        <taxon>Spermatophyta</taxon>
        <taxon>Magnoliopsida</taxon>
        <taxon>eudicotyledons</taxon>
        <taxon>Gunneridae</taxon>
        <taxon>Pentapetalae</taxon>
        <taxon>asterids</taxon>
        <taxon>lamiids</taxon>
        <taxon>Lamiales</taxon>
        <taxon>Pedaliaceae</taxon>
        <taxon>Sesamum</taxon>
    </lineage>
</organism>
<feature type="compositionally biased region" description="Gly residues" evidence="1">
    <location>
        <begin position="58"/>
        <end position="68"/>
    </location>
</feature>
<sequence>MPPPKGLDKLLAPKATPFSRLPKLKKLSWGNGPDRVFILFNPKDDATIGETDSEVGPAEGGPAGGGGASSDFFNLEGEVEIPGVGLLDLSVSLPLEESFFFSRLLAALVGVPAEAAGAVLRNGG</sequence>
<evidence type="ECO:0000313" key="2">
    <source>
        <dbReference type="EMBL" id="KAL0464055.1"/>
    </source>
</evidence>
<evidence type="ECO:0000256" key="1">
    <source>
        <dbReference type="SAM" id="MobiDB-lite"/>
    </source>
</evidence>
<reference evidence="2" key="2">
    <citation type="journal article" date="2024" name="Plant">
        <title>Genomic evolution and insights into agronomic trait innovations of Sesamum species.</title>
        <authorList>
            <person name="Miao H."/>
            <person name="Wang L."/>
            <person name="Qu L."/>
            <person name="Liu H."/>
            <person name="Sun Y."/>
            <person name="Le M."/>
            <person name="Wang Q."/>
            <person name="Wei S."/>
            <person name="Zheng Y."/>
            <person name="Lin W."/>
            <person name="Duan Y."/>
            <person name="Cao H."/>
            <person name="Xiong S."/>
            <person name="Wang X."/>
            <person name="Wei L."/>
            <person name="Li C."/>
            <person name="Ma Q."/>
            <person name="Ju M."/>
            <person name="Zhao R."/>
            <person name="Li G."/>
            <person name="Mu C."/>
            <person name="Tian Q."/>
            <person name="Mei H."/>
            <person name="Zhang T."/>
            <person name="Gao T."/>
            <person name="Zhang H."/>
        </authorList>
    </citation>
    <scope>NUCLEOTIDE SEQUENCE</scope>
    <source>
        <strain evidence="2">KEN1</strain>
    </source>
</reference>
<feature type="region of interest" description="Disordered" evidence="1">
    <location>
        <begin position="46"/>
        <end position="69"/>
    </location>
</feature>
<gene>
    <name evidence="2" type="ORF">Slati_0293100</name>
</gene>
<protein>
    <submittedName>
        <fullName evidence="2">Uncharacterized protein</fullName>
    </submittedName>
</protein>
<reference evidence="2" key="1">
    <citation type="submission" date="2020-06" db="EMBL/GenBank/DDBJ databases">
        <authorList>
            <person name="Li T."/>
            <person name="Hu X."/>
            <person name="Zhang T."/>
            <person name="Song X."/>
            <person name="Zhang H."/>
            <person name="Dai N."/>
            <person name="Sheng W."/>
            <person name="Hou X."/>
            <person name="Wei L."/>
        </authorList>
    </citation>
    <scope>NUCLEOTIDE SEQUENCE</scope>
    <source>
        <strain evidence="2">KEN1</strain>
        <tissue evidence="2">Leaf</tissue>
    </source>
</reference>
<dbReference type="AlphaFoldDB" id="A0AAW2YEN5"/>
<accession>A0AAW2YEN5</accession>
<proteinExistence type="predicted"/>
<name>A0AAW2YEN5_9LAMI</name>
<comment type="caution">
    <text evidence="2">The sequence shown here is derived from an EMBL/GenBank/DDBJ whole genome shotgun (WGS) entry which is preliminary data.</text>
</comment>